<protein>
    <submittedName>
        <fullName evidence="5">Glycosyltransferase involved in cell wall biosynthesis</fullName>
    </submittedName>
</protein>
<dbReference type="EMBL" id="JAVDWH010000001">
    <property type="protein sequence ID" value="MDR7085929.1"/>
    <property type="molecule type" value="Genomic_DNA"/>
</dbReference>
<evidence type="ECO:0000256" key="3">
    <source>
        <dbReference type="ARBA" id="ARBA00022679"/>
    </source>
</evidence>
<organism evidence="5 6">
    <name type="scientific">Aeromicrobium panaciterrae</name>
    <dbReference type="NCBI Taxonomy" id="363861"/>
    <lineage>
        <taxon>Bacteria</taxon>
        <taxon>Bacillati</taxon>
        <taxon>Actinomycetota</taxon>
        <taxon>Actinomycetes</taxon>
        <taxon>Propionibacteriales</taxon>
        <taxon>Nocardioidaceae</taxon>
        <taxon>Aeromicrobium</taxon>
    </lineage>
</organism>
<evidence type="ECO:0000313" key="5">
    <source>
        <dbReference type="EMBL" id="MDR7085929.1"/>
    </source>
</evidence>
<dbReference type="RefSeq" id="WP_309966964.1">
    <property type="nucleotide sequence ID" value="NZ_JAVDWH010000001.1"/>
</dbReference>
<keyword evidence="2" id="KW-0328">Glycosyltransferase</keyword>
<comment type="caution">
    <text evidence="5">The sequence shown here is derived from an EMBL/GenBank/DDBJ whole genome shotgun (WGS) entry which is preliminary data.</text>
</comment>
<evidence type="ECO:0000313" key="6">
    <source>
        <dbReference type="Proteomes" id="UP001257739"/>
    </source>
</evidence>
<dbReference type="Proteomes" id="UP001257739">
    <property type="component" value="Unassembled WGS sequence"/>
</dbReference>
<dbReference type="SUPFAM" id="SSF53756">
    <property type="entry name" value="UDP-Glycosyltransferase/glycogen phosphorylase"/>
    <property type="match status" value="1"/>
</dbReference>
<dbReference type="Pfam" id="PF13692">
    <property type="entry name" value="Glyco_trans_1_4"/>
    <property type="match status" value="1"/>
</dbReference>
<dbReference type="Gene3D" id="3.40.50.2000">
    <property type="entry name" value="Glycogen Phosphorylase B"/>
    <property type="match status" value="2"/>
</dbReference>
<feature type="domain" description="Glycosyltransferase subfamily 4-like N-terminal" evidence="4">
    <location>
        <begin position="29"/>
        <end position="158"/>
    </location>
</feature>
<proteinExistence type="inferred from homology"/>
<dbReference type="PANTHER" id="PTHR12526">
    <property type="entry name" value="GLYCOSYLTRANSFERASE"/>
    <property type="match status" value="1"/>
</dbReference>
<sequence length="398" mass="43469">MTTQPATALRIAVVLKTNEGGLWILPHLHEMSRRGHHPVVVIPSGDGRLRRELDEAAFTVVESQFNFRLRPTPSTLLGLRRLRKQLRSLKPDVLHYHLYASALATRLATVRMGVPRVHMVAGPLYLESALIRFFERILMRLDTVIVAGSEYTARVYRGLSRKGPSVQTVAYAMQAGQFRPAIPSDRAAARATLGLDEDTTLFVMVAYVYAAKRMTHKGRGIKGHDILLEAWQAVSASRPSAHLLLVGSGFDAAGETLRQELIERFNIQDDPTVTWLSTLSDVRPYYAAADVSVSPSLSENHGAARQASASGVASLVSDAGGLPETVDPDSGWIVPAGDVEALAQKMSEVASLGPQHLRAWGLRAAAREARNFDPETLAKALVDLLEETAQPNGQLRRP</sequence>
<name>A0ABU1UL70_9ACTN</name>
<accession>A0ABU1UL70</accession>
<evidence type="ECO:0000259" key="4">
    <source>
        <dbReference type="Pfam" id="PF13439"/>
    </source>
</evidence>
<evidence type="ECO:0000256" key="1">
    <source>
        <dbReference type="ARBA" id="ARBA00009481"/>
    </source>
</evidence>
<keyword evidence="3" id="KW-0808">Transferase</keyword>
<evidence type="ECO:0000256" key="2">
    <source>
        <dbReference type="ARBA" id="ARBA00022676"/>
    </source>
</evidence>
<dbReference type="InterPro" id="IPR028098">
    <property type="entry name" value="Glyco_trans_4-like_N"/>
</dbReference>
<gene>
    <name evidence="5" type="ORF">J2X11_000768</name>
</gene>
<reference evidence="5 6" key="1">
    <citation type="submission" date="2023-07" db="EMBL/GenBank/DDBJ databases">
        <title>Sorghum-associated microbial communities from plants grown in Nebraska, USA.</title>
        <authorList>
            <person name="Schachtman D."/>
        </authorList>
    </citation>
    <scope>NUCLEOTIDE SEQUENCE [LARGE SCALE GENOMIC DNA]</scope>
    <source>
        <strain evidence="5 6">BE248</strain>
    </source>
</reference>
<keyword evidence="6" id="KW-1185">Reference proteome</keyword>
<dbReference type="Pfam" id="PF13439">
    <property type="entry name" value="Glyco_transf_4"/>
    <property type="match status" value="1"/>
</dbReference>
<dbReference type="PANTHER" id="PTHR12526:SF640">
    <property type="entry name" value="COLANIC ACID BIOSYNTHESIS GLYCOSYLTRANSFERASE WCAL-RELATED"/>
    <property type="match status" value="1"/>
</dbReference>
<comment type="similarity">
    <text evidence="1">Belongs to the glycosyltransferase group 1 family. Glycosyltransferase 4 subfamily.</text>
</comment>